<feature type="region of interest" description="Disordered" evidence="1">
    <location>
        <begin position="18"/>
        <end position="64"/>
    </location>
</feature>
<dbReference type="Proteomes" id="UP000826656">
    <property type="component" value="Unassembled WGS sequence"/>
</dbReference>
<comment type="caution">
    <text evidence="2">The sequence shown here is derived from an EMBL/GenBank/DDBJ whole genome shotgun (WGS) entry which is preliminary data.</text>
</comment>
<evidence type="ECO:0000313" key="2">
    <source>
        <dbReference type="EMBL" id="KAH0781140.1"/>
    </source>
</evidence>
<feature type="compositionally biased region" description="Basic and acidic residues" evidence="1">
    <location>
        <begin position="98"/>
        <end position="114"/>
    </location>
</feature>
<accession>A0ABQ7WME0</accession>
<feature type="compositionally biased region" description="Polar residues" evidence="1">
    <location>
        <begin position="27"/>
        <end position="64"/>
    </location>
</feature>
<protein>
    <submittedName>
        <fullName evidence="2">Uncharacterized protein</fullName>
    </submittedName>
</protein>
<organism evidence="2 3">
    <name type="scientific">Solanum tuberosum</name>
    <name type="common">Potato</name>
    <dbReference type="NCBI Taxonomy" id="4113"/>
    <lineage>
        <taxon>Eukaryota</taxon>
        <taxon>Viridiplantae</taxon>
        <taxon>Streptophyta</taxon>
        <taxon>Embryophyta</taxon>
        <taxon>Tracheophyta</taxon>
        <taxon>Spermatophyta</taxon>
        <taxon>Magnoliopsida</taxon>
        <taxon>eudicotyledons</taxon>
        <taxon>Gunneridae</taxon>
        <taxon>Pentapetalae</taxon>
        <taxon>asterids</taxon>
        <taxon>lamiids</taxon>
        <taxon>Solanales</taxon>
        <taxon>Solanaceae</taxon>
        <taxon>Solanoideae</taxon>
        <taxon>Solaneae</taxon>
        <taxon>Solanum</taxon>
    </lineage>
</organism>
<evidence type="ECO:0000313" key="3">
    <source>
        <dbReference type="Proteomes" id="UP000826656"/>
    </source>
</evidence>
<evidence type="ECO:0000256" key="1">
    <source>
        <dbReference type="SAM" id="MobiDB-lite"/>
    </source>
</evidence>
<feature type="region of interest" description="Disordered" evidence="1">
    <location>
        <begin position="98"/>
        <end position="120"/>
    </location>
</feature>
<name>A0ABQ7WME0_SOLTU</name>
<dbReference type="EMBL" id="JAIVGD010000001">
    <property type="protein sequence ID" value="KAH0781140.1"/>
    <property type="molecule type" value="Genomic_DNA"/>
</dbReference>
<reference evidence="2 3" key="1">
    <citation type="journal article" date="2021" name="bioRxiv">
        <title>Chromosome-scale and haplotype-resolved genome assembly of a tetraploid potato cultivar.</title>
        <authorList>
            <person name="Sun H."/>
            <person name="Jiao W.-B."/>
            <person name="Krause K."/>
            <person name="Campoy J.A."/>
            <person name="Goel M."/>
            <person name="Folz-Donahue K."/>
            <person name="Kukat C."/>
            <person name="Huettel B."/>
            <person name="Schneeberger K."/>
        </authorList>
    </citation>
    <scope>NUCLEOTIDE SEQUENCE [LARGE SCALE GENOMIC DNA]</scope>
    <source>
        <strain evidence="2">SolTubOtavaFocal</strain>
        <tissue evidence="2">Leaves</tissue>
    </source>
</reference>
<proteinExistence type="predicted"/>
<keyword evidence="3" id="KW-1185">Reference proteome</keyword>
<gene>
    <name evidence="2" type="ORF">KY290_000738</name>
</gene>
<sequence length="120" mass="13279">MKIFFFRKFFIPGKRKKQIGQRPFLSVRSSRSASPTKPTTPLSSLDTRQSKYSPPCRSQSSDGNHTAAAALRARLLCLSLTYALATCPLRAIREGVAHPLRESRCEGSDRRSSRDSPGAP</sequence>